<proteinExistence type="predicted"/>
<name>A0A6N8TEQ2_SHIZO</name>
<dbReference type="EMBL" id="WUML01000011">
    <property type="protein sequence ID" value="MXO01429.1"/>
    <property type="molecule type" value="Genomic_DNA"/>
</dbReference>
<reference evidence="1 2" key="1">
    <citation type="submission" date="2019-12" db="EMBL/GenBank/DDBJ databases">
        <title>Shinella granuli gen. nov., sp. nov., and proposal of the reclassification of Zoogloea ramigera ATCC 19623 as Shinella zoogloeoides sp. nov.</title>
        <authorList>
            <person name="Gao J."/>
        </authorList>
    </citation>
    <scope>NUCLEOTIDE SEQUENCE [LARGE SCALE GENOMIC DNA]</scope>
    <source>
        <strain evidence="1 2">DSM 287</strain>
    </source>
</reference>
<evidence type="ECO:0000313" key="2">
    <source>
        <dbReference type="Proteomes" id="UP000440304"/>
    </source>
</evidence>
<evidence type="ECO:0000313" key="1">
    <source>
        <dbReference type="EMBL" id="MXO01429.1"/>
    </source>
</evidence>
<protein>
    <submittedName>
        <fullName evidence="1">Uncharacterized protein</fullName>
    </submittedName>
</protein>
<accession>A0A6N8TEQ2</accession>
<organism evidence="1 2">
    <name type="scientific">Shinella zoogloeoides</name>
    <name type="common">Crabtreella saccharophila</name>
    <dbReference type="NCBI Taxonomy" id="352475"/>
    <lineage>
        <taxon>Bacteria</taxon>
        <taxon>Pseudomonadati</taxon>
        <taxon>Pseudomonadota</taxon>
        <taxon>Alphaproteobacteria</taxon>
        <taxon>Hyphomicrobiales</taxon>
        <taxon>Rhizobiaceae</taxon>
        <taxon>Shinella</taxon>
    </lineage>
</organism>
<comment type="caution">
    <text evidence="1">The sequence shown here is derived from an EMBL/GenBank/DDBJ whole genome shotgun (WGS) entry which is preliminary data.</text>
</comment>
<dbReference type="RefSeq" id="WP_160786803.1">
    <property type="nucleotide sequence ID" value="NZ_CP086610.1"/>
</dbReference>
<dbReference type="AlphaFoldDB" id="A0A6N8TEQ2"/>
<dbReference type="OrthoDB" id="8449815at2"/>
<dbReference type="Proteomes" id="UP000440304">
    <property type="component" value="Unassembled WGS sequence"/>
</dbReference>
<sequence length="122" mass="13747">MTVQRLSIAPEYVSFYAAGRRDVPIPTHMDRRGVLSSKNCILIPALYYYDGDTHVTFGPASEITEAGKPDFDGILNTPNRELILFDANEPQYAIATVAAERTRIRIWMDHPDEPEHVTIAWG</sequence>
<gene>
    <name evidence="1" type="ORF">GR156_14010</name>
</gene>